<evidence type="ECO:0000256" key="2">
    <source>
        <dbReference type="SAM" id="SignalP"/>
    </source>
</evidence>
<evidence type="ECO:0000313" key="4">
    <source>
        <dbReference type="Proteomes" id="UP001218218"/>
    </source>
</evidence>
<accession>A0AAD6ZCP3</accession>
<keyword evidence="2" id="KW-0732">Signal</keyword>
<feature type="region of interest" description="Disordered" evidence="1">
    <location>
        <begin position="70"/>
        <end position="110"/>
    </location>
</feature>
<feature type="region of interest" description="Disordered" evidence="1">
    <location>
        <begin position="165"/>
        <end position="221"/>
    </location>
</feature>
<name>A0AAD6ZCP3_9AGAR</name>
<organism evidence="3 4">
    <name type="scientific">Mycena albidolilacea</name>
    <dbReference type="NCBI Taxonomy" id="1033008"/>
    <lineage>
        <taxon>Eukaryota</taxon>
        <taxon>Fungi</taxon>
        <taxon>Dikarya</taxon>
        <taxon>Basidiomycota</taxon>
        <taxon>Agaricomycotina</taxon>
        <taxon>Agaricomycetes</taxon>
        <taxon>Agaricomycetidae</taxon>
        <taxon>Agaricales</taxon>
        <taxon>Marasmiineae</taxon>
        <taxon>Mycenaceae</taxon>
        <taxon>Mycena</taxon>
    </lineage>
</organism>
<feature type="compositionally biased region" description="Low complexity" evidence="1">
    <location>
        <begin position="70"/>
        <end position="83"/>
    </location>
</feature>
<feature type="compositionally biased region" description="Low complexity" evidence="1">
    <location>
        <begin position="191"/>
        <end position="204"/>
    </location>
</feature>
<dbReference type="Proteomes" id="UP001218218">
    <property type="component" value="Unassembled WGS sequence"/>
</dbReference>
<dbReference type="EMBL" id="JARIHO010000063">
    <property type="protein sequence ID" value="KAJ7315214.1"/>
    <property type="molecule type" value="Genomic_DNA"/>
</dbReference>
<comment type="caution">
    <text evidence="3">The sequence shown here is derived from an EMBL/GenBank/DDBJ whole genome shotgun (WGS) entry which is preliminary data.</text>
</comment>
<feature type="chain" id="PRO_5042273741" evidence="2">
    <location>
        <begin position="16"/>
        <end position="221"/>
    </location>
</feature>
<feature type="signal peptide" evidence="2">
    <location>
        <begin position="1"/>
        <end position="15"/>
    </location>
</feature>
<evidence type="ECO:0000313" key="3">
    <source>
        <dbReference type="EMBL" id="KAJ7315214.1"/>
    </source>
</evidence>
<dbReference type="AlphaFoldDB" id="A0AAD6ZCP3"/>
<proteinExistence type="predicted"/>
<keyword evidence="4" id="KW-1185">Reference proteome</keyword>
<protein>
    <submittedName>
        <fullName evidence="3">Uncharacterized protein</fullName>
    </submittedName>
</protein>
<reference evidence="3" key="1">
    <citation type="submission" date="2023-03" db="EMBL/GenBank/DDBJ databases">
        <title>Massive genome expansion in bonnet fungi (Mycena s.s.) driven by repeated elements and novel gene families across ecological guilds.</title>
        <authorList>
            <consortium name="Lawrence Berkeley National Laboratory"/>
            <person name="Harder C.B."/>
            <person name="Miyauchi S."/>
            <person name="Viragh M."/>
            <person name="Kuo A."/>
            <person name="Thoen E."/>
            <person name="Andreopoulos B."/>
            <person name="Lu D."/>
            <person name="Skrede I."/>
            <person name="Drula E."/>
            <person name="Henrissat B."/>
            <person name="Morin E."/>
            <person name="Kohler A."/>
            <person name="Barry K."/>
            <person name="LaButti K."/>
            <person name="Morin E."/>
            <person name="Salamov A."/>
            <person name="Lipzen A."/>
            <person name="Mereny Z."/>
            <person name="Hegedus B."/>
            <person name="Baldrian P."/>
            <person name="Stursova M."/>
            <person name="Weitz H."/>
            <person name="Taylor A."/>
            <person name="Grigoriev I.V."/>
            <person name="Nagy L.G."/>
            <person name="Martin F."/>
            <person name="Kauserud H."/>
        </authorList>
    </citation>
    <scope>NUCLEOTIDE SEQUENCE</scope>
    <source>
        <strain evidence="3">CBHHK002</strain>
    </source>
</reference>
<gene>
    <name evidence="3" type="ORF">DFH08DRAFT_972236</name>
</gene>
<feature type="compositionally biased region" description="Basic and acidic residues" evidence="1">
    <location>
        <begin position="89"/>
        <end position="100"/>
    </location>
</feature>
<sequence length="221" mass="23770">MRAVLLPVFKIVVRRLIVECVLDAADADAAVEAGLSASPKPLDPAMAAEWMNLADVRGATTLRGRRAQIPSPVLSTSTLGTTPSSPPLGEREHEHKEKQRKEKRAGAPVVEREIKSTIPVSPVLNPLRLLRPIPYIPETIAHLPLSGVRLALHYVIVDAPSWRSTSTELDDVETASTGSAPERARLDSAESPPDSSTPGTTTATEDSYDPTSLRHPILSSK</sequence>
<evidence type="ECO:0000256" key="1">
    <source>
        <dbReference type="SAM" id="MobiDB-lite"/>
    </source>
</evidence>